<keyword evidence="1" id="KW-0812">Transmembrane</keyword>
<accession>A0A382BUB7</accession>
<name>A0A382BUB7_9ZZZZ</name>
<organism evidence="2">
    <name type="scientific">marine metagenome</name>
    <dbReference type="NCBI Taxonomy" id="408172"/>
    <lineage>
        <taxon>unclassified sequences</taxon>
        <taxon>metagenomes</taxon>
        <taxon>ecological metagenomes</taxon>
    </lineage>
</organism>
<feature type="transmembrane region" description="Helical" evidence="1">
    <location>
        <begin position="12"/>
        <end position="29"/>
    </location>
</feature>
<feature type="non-terminal residue" evidence="2">
    <location>
        <position position="1"/>
    </location>
</feature>
<sequence length="150" mass="16302">VVFTVTFTQEYLLLVFISATGIIQVAATYGQIKGLLIVQNVYISTTVGILLIVAPLLAFFWSGGRNIPDTNGGIPGALQFALFLLGIALAISFTYAVTSISQPHRFSATALDTPKGLESLRETTFAKAIFKNLCILWQQYRKSTKKHSSG</sequence>
<gene>
    <name evidence="2" type="ORF">METZ01_LOCUS170053</name>
</gene>
<dbReference type="EMBL" id="UINC01031331">
    <property type="protein sequence ID" value="SVB17199.1"/>
    <property type="molecule type" value="Genomic_DNA"/>
</dbReference>
<protein>
    <submittedName>
        <fullName evidence="2">Uncharacterized protein</fullName>
    </submittedName>
</protein>
<evidence type="ECO:0000313" key="2">
    <source>
        <dbReference type="EMBL" id="SVB17199.1"/>
    </source>
</evidence>
<reference evidence="2" key="1">
    <citation type="submission" date="2018-05" db="EMBL/GenBank/DDBJ databases">
        <authorList>
            <person name="Lanie J.A."/>
            <person name="Ng W.-L."/>
            <person name="Kazmierczak K.M."/>
            <person name="Andrzejewski T.M."/>
            <person name="Davidsen T.M."/>
            <person name="Wayne K.J."/>
            <person name="Tettelin H."/>
            <person name="Glass J.I."/>
            <person name="Rusch D."/>
            <person name="Podicherti R."/>
            <person name="Tsui H.-C.T."/>
            <person name="Winkler M.E."/>
        </authorList>
    </citation>
    <scope>NUCLEOTIDE SEQUENCE</scope>
</reference>
<proteinExistence type="predicted"/>
<feature type="transmembrane region" description="Helical" evidence="1">
    <location>
        <begin position="41"/>
        <end position="61"/>
    </location>
</feature>
<keyword evidence="1" id="KW-1133">Transmembrane helix</keyword>
<keyword evidence="1" id="KW-0472">Membrane</keyword>
<evidence type="ECO:0000256" key="1">
    <source>
        <dbReference type="SAM" id="Phobius"/>
    </source>
</evidence>
<feature type="transmembrane region" description="Helical" evidence="1">
    <location>
        <begin position="73"/>
        <end position="97"/>
    </location>
</feature>
<dbReference type="AlphaFoldDB" id="A0A382BUB7"/>